<dbReference type="InterPro" id="IPR042771">
    <property type="entry name" value="GTF3C6-like"/>
</dbReference>
<dbReference type="OMA" id="YFCSTEN"/>
<dbReference type="EMBL" id="JAANIT010002870">
    <property type="protein sequence ID" value="KAG1535289.1"/>
    <property type="molecule type" value="Genomic_DNA"/>
</dbReference>
<comment type="caution">
    <text evidence="2">The sequence shown here is derived from an EMBL/GenBank/DDBJ whole genome shotgun (WGS) entry which is preliminary data.</text>
</comment>
<gene>
    <name evidence="2" type="ORF">G6F51_011623</name>
</gene>
<name>A0A9P6XYC8_RHIOR</name>
<dbReference type="Pfam" id="PF10419">
    <property type="entry name" value="TFIIIC_sub6"/>
    <property type="match status" value="1"/>
</dbReference>
<evidence type="ECO:0000313" key="3">
    <source>
        <dbReference type="Proteomes" id="UP000717996"/>
    </source>
</evidence>
<accession>A0A9P6XYC8</accession>
<evidence type="ECO:0000259" key="1">
    <source>
        <dbReference type="Pfam" id="PF10419"/>
    </source>
</evidence>
<dbReference type="PANTHER" id="PTHR21860">
    <property type="entry name" value="TRANSCRIPTION INITIATION FACTOR IIIC TFIIIC , POLYPEPTIDE 6-RELATED"/>
    <property type="match status" value="1"/>
</dbReference>
<proteinExistence type="predicted"/>
<dbReference type="GO" id="GO:0006383">
    <property type="term" value="P:transcription by RNA polymerase III"/>
    <property type="evidence" value="ECO:0007669"/>
    <property type="project" value="InterPro"/>
</dbReference>
<dbReference type="OrthoDB" id="1877767at2759"/>
<dbReference type="Proteomes" id="UP000717996">
    <property type="component" value="Unassembled WGS sequence"/>
</dbReference>
<sequence length="150" mass="16948">MSDSEYEYEEETNYVLFDIGASVTSQYIEQIAQTQGGCRIIGLEEGKPYLQVGHQIFEGEMDDTIGTNLLFEIQESKRETAGLLPLLSSMKNDGSKQPKYTTNYFCKSEKIVTCTSVTLRAKDDEFEKMNAKAKADAQQRAVDDEENDFI</sequence>
<dbReference type="Gene3D" id="2.60.40.4370">
    <property type="match status" value="1"/>
</dbReference>
<evidence type="ECO:0000313" key="2">
    <source>
        <dbReference type="EMBL" id="KAG1535289.1"/>
    </source>
</evidence>
<dbReference type="InterPro" id="IPR019481">
    <property type="entry name" value="TFIIIC_triple_barrel"/>
</dbReference>
<reference evidence="2" key="1">
    <citation type="journal article" date="2020" name="Microb. Genom.">
        <title>Genetic diversity of clinical and environmental Mucorales isolates obtained from an investigation of mucormycosis cases among solid organ transplant recipients.</title>
        <authorList>
            <person name="Nguyen M.H."/>
            <person name="Kaul D."/>
            <person name="Muto C."/>
            <person name="Cheng S.J."/>
            <person name="Richter R.A."/>
            <person name="Bruno V.M."/>
            <person name="Liu G."/>
            <person name="Beyhan S."/>
            <person name="Sundermann A.J."/>
            <person name="Mounaud S."/>
            <person name="Pasculle A.W."/>
            <person name="Nierman W.C."/>
            <person name="Driscoll E."/>
            <person name="Cumbie R."/>
            <person name="Clancy C.J."/>
            <person name="Dupont C.L."/>
        </authorList>
    </citation>
    <scope>NUCLEOTIDE SEQUENCE</scope>
    <source>
        <strain evidence="2">GL16</strain>
    </source>
</reference>
<organism evidence="2 3">
    <name type="scientific">Rhizopus oryzae</name>
    <name type="common">Mucormycosis agent</name>
    <name type="synonym">Rhizopus arrhizus var. delemar</name>
    <dbReference type="NCBI Taxonomy" id="64495"/>
    <lineage>
        <taxon>Eukaryota</taxon>
        <taxon>Fungi</taxon>
        <taxon>Fungi incertae sedis</taxon>
        <taxon>Mucoromycota</taxon>
        <taxon>Mucoromycotina</taxon>
        <taxon>Mucoromycetes</taxon>
        <taxon>Mucorales</taxon>
        <taxon>Mucorineae</taxon>
        <taxon>Rhizopodaceae</taxon>
        <taxon>Rhizopus</taxon>
    </lineage>
</organism>
<dbReference type="PANTHER" id="PTHR21860:SF2">
    <property type="entry name" value="GENERAL TRANSCRIPTION FACTOR 3C POLYPEPTIDE 6"/>
    <property type="match status" value="1"/>
</dbReference>
<dbReference type="GO" id="GO:0000127">
    <property type="term" value="C:transcription factor TFIIIC complex"/>
    <property type="evidence" value="ECO:0007669"/>
    <property type="project" value="TreeGrafter"/>
</dbReference>
<protein>
    <recommendedName>
        <fullName evidence="1">Transcription factor TFIIIC triple barrel domain-containing protein</fullName>
    </recommendedName>
</protein>
<dbReference type="AlphaFoldDB" id="A0A9P6XYC8"/>
<feature type="domain" description="Transcription factor TFIIIC triple barrel" evidence="1">
    <location>
        <begin position="9"/>
        <end position="119"/>
    </location>
</feature>